<comment type="caution">
    <text evidence="2">The sequence shown here is derived from an EMBL/GenBank/DDBJ whole genome shotgun (WGS) entry which is preliminary data.</text>
</comment>
<dbReference type="Proteomes" id="UP000299102">
    <property type="component" value="Unassembled WGS sequence"/>
</dbReference>
<evidence type="ECO:0000256" key="1">
    <source>
        <dbReference type="SAM" id="MobiDB-lite"/>
    </source>
</evidence>
<dbReference type="OrthoDB" id="10037309at2759"/>
<dbReference type="AlphaFoldDB" id="A0A4C1WGK1"/>
<gene>
    <name evidence="2" type="ORF">EVAR_102200_1</name>
</gene>
<sequence>MALRFIRSHSTGTPKSTSRFKVTQHSFQLLDTYVRAGGRARASAHGAASTGEYHISVGGLPTTAPTLPDTRSTTDSSGKFIHYEEMFSLRLGVTYEKGVTLGNVTMSHRTRESPPNALRLSPLNYDRSAARAD</sequence>
<reference evidence="2 3" key="1">
    <citation type="journal article" date="2019" name="Commun. Biol.">
        <title>The bagworm genome reveals a unique fibroin gene that provides high tensile strength.</title>
        <authorList>
            <person name="Kono N."/>
            <person name="Nakamura H."/>
            <person name="Ohtoshi R."/>
            <person name="Tomita M."/>
            <person name="Numata K."/>
            <person name="Arakawa K."/>
        </authorList>
    </citation>
    <scope>NUCLEOTIDE SEQUENCE [LARGE SCALE GENOMIC DNA]</scope>
</reference>
<organism evidence="2 3">
    <name type="scientific">Eumeta variegata</name>
    <name type="common">Bagworm moth</name>
    <name type="synonym">Eumeta japonica</name>
    <dbReference type="NCBI Taxonomy" id="151549"/>
    <lineage>
        <taxon>Eukaryota</taxon>
        <taxon>Metazoa</taxon>
        <taxon>Ecdysozoa</taxon>
        <taxon>Arthropoda</taxon>
        <taxon>Hexapoda</taxon>
        <taxon>Insecta</taxon>
        <taxon>Pterygota</taxon>
        <taxon>Neoptera</taxon>
        <taxon>Endopterygota</taxon>
        <taxon>Lepidoptera</taxon>
        <taxon>Glossata</taxon>
        <taxon>Ditrysia</taxon>
        <taxon>Tineoidea</taxon>
        <taxon>Psychidae</taxon>
        <taxon>Oiketicinae</taxon>
        <taxon>Eumeta</taxon>
    </lineage>
</organism>
<evidence type="ECO:0000313" key="3">
    <source>
        <dbReference type="Proteomes" id="UP000299102"/>
    </source>
</evidence>
<evidence type="ECO:0000313" key="2">
    <source>
        <dbReference type="EMBL" id="GBP49257.1"/>
    </source>
</evidence>
<proteinExistence type="predicted"/>
<accession>A0A4C1WGK1</accession>
<feature type="region of interest" description="Disordered" evidence="1">
    <location>
        <begin position="107"/>
        <end position="133"/>
    </location>
</feature>
<name>A0A4C1WGK1_EUMVA</name>
<protein>
    <submittedName>
        <fullName evidence="2">Uncharacterized protein</fullName>
    </submittedName>
</protein>
<dbReference type="EMBL" id="BGZK01000541">
    <property type="protein sequence ID" value="GBP49257.1"/>
    <property type="molecule type" value="Genomic_DNA"/>
</dbReference>
<keyword evidence="3" id="KW-1185">Reference proteome</keyword>